<evidence type="ECO:0000313" key="2">
    <source>
        <dbReference type="Proteomes" id="UP000053424"/>
    </source>
</evidence>
<reference evidence="2" key="2">
    <citation type="submission" date="2015-01" db="EMBL/GenBank/DDBJ databases">
        <title>Evolutionary Origins and Diversification of the Mycorrhizal Mutualists.</title>
        <authorList>
            <consortium name="DOE Joint Genome Institute"/>
            <consortium name="Mycorrhizal Genomics Consortium"/>
            <person name="Kohler A."/>
            <person name="Kuo A."/>
            <person name="Nagy L.G."/>
            <person name="Floudas D."/>
            <person name="Copeland A."/>
            <person name="Barry K.W."/>
            <person name="Cichocki N."/>
            <person name="Veneault-Fourrey C."/>
            <person name="LaButti K."/>
            <person name="Lindquist E.A."/>
            <person name="Lipzen A."/>
            <person name="Lundell T."/>
            <person name="Morin E."/>
            <person name="Murat C."/>
            <person name="Riley R."/>
            <person name="Ohm R."/>
            <person name="Sun H."/>
            <person name="Tunlid A."/>
            <person name="Henrissat B."/>
            <person name="Grigoriev I.V."/>
            <person name="Hibbett D.S."/>
            <person name="Martin F."/>
        </authorList>
    </citation>
    <scope>NUCLEOTIDE SEQUENCE [LARGE SCALE GENOMIC DNA]</scope>
    <source>
        <strain evidence="2">h7</strain>
    </source>
</reference>
<reference evidence="1 2" key="1">
    <citation type="submission" date="2014-04" db="EMBL/GenBank/DDBJ databases">
        <authorList>
            <consortium name="DOE Joint Genome Institute"/>
            <person name="Kuo A."/>
            <person name="Gay G."/>
            <person name="Dore J."/>
            <person name="Kohler A."/>
            <person name="Nagy L.G."/>
            <person name="Floudas D."/>
            <person name="Copeland A."/>
            <person name="Barry K.W."/>
            <person name="Cichocki N."/>
            <person name="Veneault-Fourrey C."/>
            <person name="LaButti K."/>
            <person name="Lindquist E.A."/>
            <person name="Lipzen A."/>
            <person name="Lundell T."/>
            <person name="Morin E."/>
            <person name="Murat C."/>
            <person name="Sun H."/>
            <person name="Tunlid A."/>
            <person name="Henrissat B."/>
            <person name="Grigoriev I.V."/>
            <person name="Hibbett D.S."/>
            <person name="Martin F."/>
            <person name="Nordberg H.P."/>
            <person name="Cantor M.N."/>
            <person name="Hua S.X."/>
        </authorList>
    </citation>
    <scope>NUCLEOTIDE SEQUENCE [LARGE SCALE GENOMIC DNA]</scope>
    <source>
        <strain evidence="2">h7</strain>
    </source>
</reference>
<dbReference type="Proteomes" id="UP000053424">
    <property type="component" value="Unassembled WGS sequence"/>
</dbReference>
<protein>
    <submittedName>
        <fullName evidence="1">Uncharacterized protein</fullName>
    </submittedName>
</protein>
<dbReference type="AlphaFoldDB" id="A0A0C3CSD6"/>
<name>A0A0C3CSD6_HEBCY</name>
<keyword evidence="2" id="KW-1185">Reference proteome</keyword>
<dbReference type="EMBL" id="KN831770">
    <property type="protein sequence ID" value="KIM46806.1"/>
    <property type="molecule type" value="Genomic_DNA"/>
</dbReference>
<sequence length="88" mass="9820">MRTAERVPAAVLQLPTYHVCTGWTRARRPLVSRVIALAIFRQQNFTAIDHFPVAIHITSLVESGACRWVGRGYRSKLARFSGICLPGV</sequence>
<proteinExistence type="predicted"/>
<dbReference type="HOGENOM" id="CLU_2469347_0_0_1"/>
<accession>A0A0C3CSD6</accession>
<evidence type="ECO:0000313" key="1">
    <source>
        <dbReference type="EMBL" id="KIM46806.1"/>
    </source>
</evidence>
<gene>
    <name evidence="1" type="ORF">M413DRAFT_263397</name>
</gene>
<organism evidence="1 2">
    <name type="scientific">Hebeloma cylindrosporum</name>
    <dbReference type="NCBI Taxonomy" id="76867"/>
    <lineage>
        <taxon>Eukaryota</taxon>
        <taxon>Fungi</taxon>
        <taxon>Dikarya</taxon>
        <taxon>Basidiomycota</taxon>
        <taxon>Agaricomycotina</taxon>
        <taxon>Agaricomycetes</taxon>
        <taxon>Agaricomycetidae</taxon>
        <taxon>Agaricales</taxon>
        <taxon>Agaricineae</taxon>
        <taxon>Hymenogastraceae</taxon>
        <taxon>Hebeloma</taxon>
    </lineage>
</organism>